<feature type="region of interest" description="Disordered" evidence="5">
    <location>
        <begin position="263"/>
        <end position="283"/>
    </location>
</feature>
<reference evidence="8" key="1">
    <citation type="submission" date="2020-02" db="EMBL/GenBank/DDBJ databases">
        <authorList>
            <person name="Scholz U."/>
            <person name="Mascher M."/>
            <person name="Fiebig A."/>
        </authorList>
    </citation>
    <scope>NUCLEOTIDE SEQUENCE</scope>
</reference>
<feature type="region of interest" description="Disordered" evidence="5">
    <location>
        <begin position="59"/>
        <end position="91"/>
    </location>
</feature>
<comment type="subunit">
    <text evidence="4">Monomer.</text>
</comment>
<dbReference type="GO" id="GO:0032790">
    <property type="term" value="P:ribosome disassembly"/>
    <property type="evidence" value="ECO:0007669"/>
    <property type="project" value="TreeGrafter"/>
</dbReference>
<evidence type="ECO:0000256" key="4">
    <source>
        <dbReference type="RuleBase" id="RU000646"/>
    </source>
</evidence>
<dbReference type="SUPFAM" id="SSF55200">
    <property type="entry name" value="Translation initiation factor IF3, C-terminal domain"/>
    <property type="match status" value="1"/>
</dbReference>
<dbReference type="FunFam" id="3.30.110.10:FF:000003">
    <property type="entry name" value="Translation initiation factor IF-3"/>
    <property type="match status" value="1"/>
</dbReference>
<comment type="subcellular location">
    <subcellularLocation>
        <location evidence="4">Plastid</location>
        <location evidence="4">Chloroplast</location>
    </subcellularLocation>
</comment>
<evidence type="ECO:0000256" key="5">
    <source>
        <dbReference type="SAM" id="MobiDB-lite"/>
    </source>
</evidence>
<dbReference type="Pfam" id="PF05198">
    <property type="entry name" value="IF3_N"/>
    <property type="match status" value="1"/>
</dbReference>
<feature type="compositionally biased region" description="Low complexity" evidence="5">
    <location>
        <begin position="272"/>
        <end position="283"/>
    </location>
</feature>
<dbReference type="OrthoDB" id="21573at2759"/>
<feature type="domain" description="Translation initiation factor 3 N-terminal" evidence="7">
    <location>
        <begin position="98"/>
        <end position="162"/>
    </location>
</feature>
<feature type="region of interest" description="Disordered" evidence="5">
    <location>
        <begin position="1"/>
        <end position="27"/>
    </location>
</feature>
<dbReference type="AlphaFoldDB" id="A0A7I8LHZ6"/>
<evidence type="ECO:0000256" key="3">
    <source>
        <dbReference type="ARBA" id="ARBA00022917"/>
    </source>
</evidence>
<dbReference type="PANTHER" id="PTHR10938">
    <property type="entry name" value="TRANSLATION INITIATION FACTOR IF-3"/>
    <property type="match status" value="1"/>
</dbReference>
<dbReference type="InterPro" id="IPR019814">
    <property type="entry name" value="Translation_initiation_fac_3_N"/>
</dbReference>
<dbReference type="InterPro" id="IPR036787">
    <property type="entry name" value="T_IF-3_N_sf"/>
</dbReference>
<evidence type="ECO:0000256" key="2">
    <source>
        <dbReference type="ARBA" id="ARBA00022540"/>
    </source>
</evidence>
<dbReference type="InterPro" id="IPR019813">
    <property type="entry name" value="Translation_initiation_fac3_CS"/>
</dbReference>
<dbReference type="Proteomes" id="UP000663760">
    <property type="component" value="Chromosome 16"/>
</dbReference>
<dbReference type="GO" id="GO:0009507">
    <property type="term" value="C:chloroplast"/>
    <property type="evidence" value="ECO:0007669"/>
    <property type="project" value="UniProtKB-SubCell"/>
</dbReference>
<dbReference type="PANTHER" id="PTHR10938:SF0">
    <property type="entry name" value="TRANSLATION INITIATION FACTOR IF-3, MITOCHONDRIAL"/>
    <property type="match status" value="1"/>
</dbReference>
<dbReference type="GO" id="GO:0003743">
    <property type="term" value="F:translation initiation factor activity"/>
    <property type="evidence" value="ECO:0007669"/>
    <property type="project" value="UniProtKB-KW"/>
</dbReference>
<evidence type="ECO:0000259" key="6">
    <source>
        <dbReference type="Pfam" id="PF00707"/>
    </source>
</evidence>
<evidence type="ECO:0000256" key="1">
    <source>
        <dbReference type="ARBA" id="ARBA00005439"/>
    </source>
</evidence>
<evidence type="ECO:0000259" key="7">
    <source>
        <dbReference type="Pfam" id="PF05198"/>
    </source>
</evidence>
<evidence type="ECO:0000313" key="9">
    <source>
        <dbReference type="Proteomes" id="UP000663760"/>
    </source>
</evidence>
<dbReference type="Pfam" id="PF00707">
    <property type="entry name" value="IF3_C"/>
    <property type="match status" value="1"/>
</dbReference>
<proteinExistence type="inferred from homology"/>
<organism evidence="8 9">
    <name type="scientific">Spirodela intermedia</name>
    <name type="common">Intermediate duckweed</name>
    <dbReference type="NCBI Taxonomy" id="51605"/>
    <lineage>
        <taxon>Eukaryota</taxon>
        <taxon>Viridiplantae</taxon>
        <taxon>Streptophyta</taxon>
        <taxon>Embryophyta</taxon>
        <taxon>Tracheophyta</taxon>
        <taxon>Spermatophyta</taxon>
        <taxon>Magnoliopsida</taxon>
        <taxon>Liliopsida</taxon>
        <taxon>Araceae</taxon>
        <taxon>Lemnoideae</taxon>
        <taxon>Spirodela</taxon>
    </lineage>
</organism>
<dbReference type="Gene3D" id="3.10.20.80">
    <property type="entry name" value="Translation initiation factor 3 (IF-3), N-terminal domain"/>
    <property type="match status" value="1"/>
</dbReference>
<dbReference type="GO" id="GO:0043022">
    <property type="term" value="F:ribosome binding"/>
    <property type="evidence" value="ECO:0007669"/>
    <property type="project" value="TreeGrafter"/>
</dbReference>
<evidence type="ECO:0000313" key="8">
    <source>
        <dbReference type="EMBL" id="CAA7409400.1"/>
    </source>
</evidence>
<dbReference type="Gene3D" id="3.30.110.10">
    <property type="entry name" value="Translation initiation factor 3 (IF-3), C-terminal domain"/>
    <property type="match status" value="1"/>
</dbReference>
<gene>
    <name evidence="8" type="ORF">SI8410_16020078</name>
</gene>
<keyword evidence="3 4" id="KW-0648">Protein biosynthesis</keyword>
<keyword evidence="2 4" id="KW-0396">Initiation factor</keyword>
<keyword evidence="9" id="KW-1185">Reference proteome</keyword>
<feature type="domain" description="Translation initiation factor 3 C-terminal" evidence="6">
    <location>
        <begin position="172"/>
        <end position="255"/>
    </location>
</feature>
<comment type="similarity">
    <text evidence="1 4">Belongs to the IF-3 family.</text>
</comment>
<dbReference type="SUPFAM" id="SSF54364">
    <property type="entry name" value="Translation initiation factor IF3, N-terminal domain"/>
    <property type="match status" value="1"/>
</dbReference>
<dbReference type="EMBL" id="LR746279">
    <property type="protein sequence ID" value="CAA7409400.1"/>
    <property type="molecule type" value="Genomic_DNA"/>
</dbReference>
<dbReference type="InterPro" id="IPR001288">
    <property type="entry name" value="Translation_initiation_fac_3"/>
</dbReference>
<protein>
    <recommendedName>
        <fullName evidence="4">Translation initiation factor IF-3</fullName>
    </recommendedName>
</protein>
<dbReference type="PROSITE" id="PS00938">
    <property type="entry name" value="IF3"/>
    <property type="match status" value="1"/>
</dbReference>
<comment type="function">
    <text evidence="4">IF-3 binds to the 30S ribosomal subunit and shifts the equilibrium between 70S ribosomes and their 50S and 30S subunits in favor of the free subunits, thus enhancing the availability of 30S subunits on which protein synthesis initiation begins.</text>
</comment>
<dbReference type="NCBIfam" id="TIGR00168">
    <property type="entry name" value="infC"/>
    <property type="match status" value="1"/>
</dbReference>
<feature type="compositionally biased region" description="Polar residues" evidence="5">
    <location>
        <begin position="1"/>
        <end position="12"/>
    </location>
</feature>
<dbReference type="InterPro" id="IPR036788">
    <property type="entry name" value="T_IF-3_C_sf"/>
</dbReference>
<dbReference type="InterPro" id="IPR019815">
    <property type="entry name" value="Translation_initiation_fac_3_C"/>
</dbReference>
<sequence>MAGIQLRQSASSPVAARNLSRNLGSSPSPCSLSLHIFTRRPVGRSRVVSVGVAPVARFGRGGGGYRPSPGRGGSRRPPGGRPPPSDADDEALDFSRLTSSSVRLIDDQQNMIGVVPLDEAIQRAEDAELDLVILSADADPPVLRIVDYNKYRYEQQKKKKDQQKKSAASRMDIKEIKMGYNIDSHDYTVRLKAAQRFLKDGDKVKVMVNLKKRENDFRDMAIDLLKRFQEDVGELGTEESNNFSDRNVFMVLVPNKLVLKKVQEPPKKKEATATATEEVSANV</sequence>
<name>A0A7I8LHZ6_SPIIN</name>
<accession>A0A7I8LHZ6</accession>